<evidence type="ECO:0000313" key="1">
    <source>
        <dbReference type="EMBL" id="KOM34274.1"/>
    </source>
</evidence>
<gene>
    <name evidence="1" type="ORF">LR48_Vigan02g042400</name>
</gene>
<dbReference type="AlphaFoldDB" id="A0A0L9TVR2"/>
<sequence>MAIQGPKSDFILKIIYKWAELTDFTLAPPKTPTYTPISETGPILSQTSTTNRLNHSDDATSLILALTSEPLRTRHVSLVFSNRETLIQPNPSRHCRAAAASPTPLSCRRHHHAATSVHLLPSWNQIAPPSPCRREAATHSSSFIAKFPTIAQPSSSSHPRFNAHRCHAATSTFIAPLTATPPQRLSTQSRQHQSATSMAAATPRFSRSLLSRLCKVASQPPALRKITQQNLEQEIATGTTVAAPQSRASPLFLTARRRQKREALSPNLKP</sequence>
<organism evidence="1 2">
    <name type="scientific">Phaseolus angularis</name>
    <name type="common">Azuki bean</name>
    <name type="synonym">Vigna angularis</name>
    <dbReference type="NCBI Taxonomy" id="3914"/>
    <lineage>
        <taxon>Eukaryota</taxon>
        <taxon>Viridiplantae</taxon>
        <taxon>Streptophyta</taxon>
        <taxon>Embryophyta</taxon>
        <taxon>Tracheophyta</taxon>
        <taxon>Spermatophyta</taxon>
        <taxon>Magnoliopsida</taxon>
        <taxon>eudicotyledons</taxon>
        <taxon>Gunneridae</taxon>
        <taxon>Pentapetalae</taxon>
        <taxon>rosids</taxon>
        <taxon>fabids</taxon>
        <taxon>Fabales</taxon>
        <taxon>Fabaceae</taxon>
        <taxon>Papilionoideae</taxon>
        <taxon>50 kb inversion clade</taxon>
        <taxon>NPAAA clade</taxon>
        <taxon>indigoferoid/millettioid clade</taxon>
        <taxon>Phaseoleae</taxon>
        <taxon>Vigna</taxon>
    </lineage>
</organism>
<evidence type="ECO:0000313" key="2">
    <source>
        <dbReference type="Proteomes" id="UP000053144"/>
    </source>
</evidence>
<accession>A0A0L9TVR2</accession>
<reference evidence="2" key="1">
    <citation type="journal article" date="2015" name="Proc. Natl. Acad. Sci. U.S.A.">
        <title>Genome sequencing of adzuki bean (Vigna angularis) provides insight into high starch and low fat accumulation and domestication.</title>
        <authorList>
            <person name="Yang K."/>
            <person name="Tian Z."/>
            <person name="Chen C."/>
            <person name="Luo L."/>
            <person name="Zhao B."/>
            <person name="Wang Z."/>
            <person name="Yu L."/>
            <person name="Li Y."/>
            <person name="Sun Y."/>
            <person name="Li W."/>
            <person name="Chen Y."/>
            <person name="Li Y."/>
            <person name="Zhang Y."/>
            <person name="Ai D."/>
            <person name="Zhao J."/>
            <person name="Shang C."/>
            <person name="Ma Y."/>
            <person name="Wu B."/>
            <person name="Wang M."/>
            <person name="Gao L."/>
            <person name="Sun D."/>
            <person name="Zhang P."/>
            <person name="Guo F."/>
            <person name="Wang W."/>
            <person name="Li Y."/>
            <person name="Wang J."/>
            <person name="Varshney R.K."/>
            <person name="Wang J."/>
            <person name="Ling H.Q."/>
            <person name="Wan P."/>
        </authorList>
    </citation>
    <scope>NUCLEOTIDE SEQUENCE</scope>
    <source>
        <strain evidence="2">cv. Jingnong 6</strain>
    </source>
</reference>
<dbReference type="EMBL" id="CM003372">
    <property type="protein sequence ID" value="KOM34274.1"/>
    <property type="molecule type" value="Genomic_DNA"/>
</dbReference>
<protein>
    <submittedName>
        <fullName evidence="1">Uncharacterized protein</fullName>
    </submittedName>
</protein>
<dbReference type="Proteomes" id="UP000053144">
    <property type="component" value="Chromosome 2"/>
</dbReference>
<proteinExistence type="predicted"/>
<dbReference type="Gramene" id="KOM34274">
    <property type="protein sequence ID" value="KOM34274"/>
    <property type="gene ID" value="LR48_Vigan02g042400"/>
</dbReference>
<name>A0A0L9TVR2_PHAAN</name>